<evidence type="ECO:0000256" key="1">
    <source>
        <dbReference type="SAM" id="SignalP"/>
    </source>
</evidence>
<keyword evidence="3" id="KW-1185">Reference proteome</keyword>
<dbReference type="AlphaFoldDB" id="A0A6I6JJT8"/>
<dbReference type="NCBIfam" id="NF033939">
    <property type="entry name" value="DESULF_POR1"/>
    <property type="match status" value="1"/>
</dbReference>
<dbReference type="EMBL" id="CP046400">
    <property type="protein sequence ID" value="QGY40613.1"/>
    <property type="molecule type" value="Genomic_DNA"/>
</dbReference>
<sequence>MKRLIMLAVLCAFVLSAAAASAADFKASGQFVNDAMWQSNWNFKDKGAKDNDSRVFNVKQRIDIVLEFIASENLKAVMYTRTQGLWGSDYSVDGDTYTGATGIGLRRAYIDFNWPDTSINIKSGYMGLSLPTAIGGGSFILDGEIAGAMVSGPITDNVSFLAGYARAFDENTAGESQVDAYVAALPMAFDGFSLQPFAMYANVGKGLSGNEVDTNLPNLASLNATSSTTTDEYDGAYWLGAAFTMDLFDPFVLKADLNYGKVQAKNDINERSGWLFDMALEYTGLDYMTPEVFFAYTTGEDGNASKGSGDSERMPFLSASNWALGSFFFGGDTFLQGSMGDRSKYLGFWALGASLKDIQSFAEGLTHTATIIYAKGTNDKEIGTAYSESYGNVAYGSTLTEKDSLIEVDFNTYYKLYDEMTIGMELGYLNLDTKESVWGADQKGGDAWKISTGLVYKF</sequence>
<organism evidence="2 3">
    <name type="scientific">Pseudodesulfovibrio cashew</name>
    <dbReference type="NCBI Taxonomy" id="2678688"/>
    <lineage>
        <taxon>Bacteria</taxon>
        <taxon>Pseudomonadati</taxon>
        <taxon>Thermodesulfobacteriota</taxon>
        <taxon>Desulfovibrionia</taxon>
        <taxon>Desulfovibrionales</taxon>
        <taxon>Desulfovibrionaceae</taxon>
    </lineage>
</organism>
<keyword evidence="1" id="KW-0732">Signal</keyword>
<proteinExistence type="predicted"/>
<accession>A0A6I6JJT8</accession>
<name>A0A6I6JJT8_9BACT</name>
<gene>
    <name evidence="2" type="ORF">GM415_10920</name>
</gene>
<protein>
    <submittedName>
        <fullName evidence="2">Outer membrane homotrimeric porin</fullName>
    </submittedName>
</protein>
<reference evidence="2 3" key="1">
    <citation type="submission" date="2019-11" db="EMBL/GenBank/DDBJ databases">
        <authorList>
            <person name="Zheng R.K."/>
            <person name="Sun C.M."/>
        </authorList>
    </citation>
    <scope>NUCLEOTIDE SEQUENCE [LARGE SCALE GENOMIC DNA]</scope>
    <source>
        <strain evidence="2 3">SRB007</strain>
    </source>
</reference>
<evidence type="ECO:0000313" key="3">
    <source>
        <dbReference type="Proteomes" id="UP000428328"/>
    </source>
</evidence>
<feature type="signal peptide" evidence="1">
    <location>
        <begin position="1"/>
        <end position="22"/>
    </location>
</feature>
<dbReference type="RefSeq" id="WP_158948081.1">
    <property type="nucleotide sequence ID" value="NZ_CP046400.1"/>
</dbReference>
<dbReference type="Proteomes" id="UP000428328">
    <property type="component" value="Chromosome"/>
</dbReference>
<dbReference type="InterPro" id="IPR059232">
    <property type="entry name" value="Porin_put"/>
</dbReference>
<feature type="chain" id="PRO_5026151662" evidence="1">
    <location>
        <begin position="23"/>
        <end position="458"/>
    </location>
</feature>
<evidence type="ECO:0000313" key="2">
    <source>
        <dbReference type="EMBL" id="QGY40613.1"/>
    </source>
</evidence>
<dbReference type="KEGG" id="psel:GM415_10920"/>